<dbReference type="PROSITE" id="PS51257">
    <property type="entry name" value="PROKAR_LIPOPROTEIN"/>
    <property type="match status" value="1"/>
</dbReference>
<sequence>MKILLFHLWICCCLFFSSCDSIFSNIHNKPLPTSTAHVENTDIIIPAKLHTYRWGAETDYGDSAASDVDAQPIVVPPDSKILISFNRLPDKIGRIHQVLNEKDVIVLDNSKNEILVPHASGVHTYSYNAEWPEGNVAYVIKVEVK</sequence>
<organism evidence="2 3">
    <name type="scientific">Paenibacillus anseongense</name>
    <dbReference type="NCBI Taxonomy" id="2682845"/>
    <lineage>
        <taxon>Bacteria</taxon>
        <taxon>Bacillati</taxon>
        <taxon>Bacillota</taxon>
        <taxon>Bacilli</taxon>
        <taxon>Bacillales</taxon>
        <taxon>Paenibacillaceae</taxon>
        <taxon>Paenibacillus</taxon>
    </lineage>
</organism>
<dbReference type="EMBL" id="WSEM01000001">
    <property type="protein sequence ID" value="MVQ33124.1"/>
    <property type="molecule type" value="Genomic_DNA"/>
</dbReference>
<evidence type="ECO:0000256" key="1">
    <source>
        <dbReference type="SAM" id="SignalP"/>
    </source>
</evidence>
<dbReference type="RefSeq" id="WP_157317308.1">
    <property type="nucleotide sequence ID" value="NZ_WSEM01000001.1"/>
</dbReference>
<proteinExistence type="predicted"/>
<reference evidence="2 3" key="1">
    <citation type="submission" date="2019-12" db="EMBL/GenBank/DDBJ databases">
        <authorList>
            <person name="Huq M.A."/>
        </authorList>
    </citation>
    <scope>NUCLEOTIDE SEQUENCE [LARGE SCALE GENOMIC DNA]</scope>
    <source>
        <strain evidence="2 3">MAH-34</strain>
    </source>
</reference>
<protein>
    <submittedName>
        <fullName evidence="2">Uncharacterized protein</fullName>
    </submittedName>
</protein>
<keyword evidence="1" id="KW-0732">Signal</keyword>
<keyword evidence="3" id="KW-1185">Reference proteome</keyword>
<name>A0ABW9TZ43_9BACL</name>
<feature type="signal peptide" evidence="1">
    <location>
        <begin position="1"/>
        <end position="23"/>
    </location>
</feature>
<evidence type="ECO:0000313" key="2">
    <source>
        <dbReference type="EMBL" id="MVQ33124.1"/>
    </source>
</evidence>
<accession>A0ABW9TZ43</accession>
<dbReference type="Proteomes" id="UP000467637">
    <property type="component" value="Unassembled WGS sequence"/>
</dbReference>
<comment type="caution">
    <text evidence="2">The sequence shown here is derived from an EMBL/GenBank/DDBJ whole genome shotgun (WGS) entry which is preliminary data.</text>
</comment>
<evidence type="ECO:0000313" key="3">
    <source>
        <dbReference type="Proteomes" id="UP000467637"/>
    </source>
</evidence>
<feature type="chain" id="PRO_5045145606" evidence="1">
    <location>
        <begin position="24"/>
        <end position="145"/>
    </location>
</feature>
<gene>
    <name evidence="2" type="ORF">GON05_00520</name>
</gene>